<reference evidence="3 4" key="1">
    <citation type="submission" date="2022-01" db="EMBL/GenBank/DDBJ databases">
        <title>Nocardioides sp. nov., an actinomycete isolated from mining soil.</title>
        <authorList>
            <person name="Liu L."/>
        </authorList>
    </citation>
    <scope>NUCLEOTIDE SEQUENCE [LARGE SCALE GENOMIC DNA]</scope>
    <source>
        <strain evidence="3 4">KLBMP 9356</strain>
    </source>
</reference>
<organism evidence="3 4">
    <name type="scientific">Nocardioides potassii</name>
    <dbReference type="NCBI Taxonomy" id="2911371"/>
    <lineage>
        <taxon>Bacteria</taxon>
        <taxon>Bacillati</taxon>
        <taxon>Actinomycetota</taxon>
        <taxon>Actinomycetes</taxon>
        <taxon>Propionibacteriales</taxon>
        <taxon>Nocardioidaceae</taxon>
        <taxon>Nocardioides</taxon>
    </lineage>
</organism>
<protein>
    <recommendedName>
        <fullName evidence="5">DUF3592 domain-containing protein</fullName>
    </recommendedName>
</protein>
<feature type="compositionally biased region" description="Basic and acidic residues" evidence="1">
    <location>
        <begin position="152"/>
        <end position="162"/>
    </location>
</feature>
<evidence type="ECO:0000313" key="4">
    <source>
        <dbReference type="Proteomes" id="UP001201161"/>
    </source>
</evidence>
<evidence type="ECO:0000256" key="1">
    <source>
        <dbReference type="SAM" id="MobiDB-lite"/>
    </source>
</evidence>
<name>A0ABS9HE52_9ACTN</name>
<keyword evidence="2" id="KW-1133">Transmembrane helix</keyword>
<evidence type="ECO:0008006" key="5">
    <source>
        <dbReference type="Google" id="ProtNLM"/>
    </source>
</evidence>
<feature type="region of interest" description="Disordered" evidence="1">
    <location>
        <begin position="141"/>
        <end position="162"/>
    </location>
</feature>
<keyword evidence="4" id="KW-1185">Reference proteome</keyword>
<feature type="transmembrane region" description="Helical" evidence="2">
    <location>
        <begin position="12"/>
        <end position="30"/>
    </location>
</feature>
<dbReference type="Proteomes" id="UP001201161">
    <property type="component" value="Unassembled WGS sequence"/>
</dbReference>
<keyword evidence="2" id="KW-0472">Membrane</keyword>
<comment type="caution">
    <text evidence="3">The sequence shown here is derived from an EMBL/GenBank/DDBJ whole genome shotgun (WGS) entry which is preliminary data.</text>
</comment>
<evidence type="ECO:0000313" key="3">
    <source>
        <dbReference type="EMBL" id="MCF6378597.1"/>
    </source>
</evidence>
<accession>A0ABS9HE52</accession>
<gene>
    <name evidence="3" type="ORF">L2K70_13375</name>
</gene>
<keyword evidence="2" id="KW-0812">Transmembrane</keyword>
<feature type="transmembrane region" description="Helical" evidence="2">
    <location>
        <begin position="116"/>
        <end position="136"/>
    </location>
</feature>
<proteinExistence type="predicted"/>
<feature type="region of interest" description="Disordered" evidence="1">
    <location>
        <begin position="41"/>
        <end position="62"/>
    </location>
</feature>
<evidence type="ECO:0000256" key="2">
    <source>
        <dbReference type="SAM" id="Phobius"/>
    </source>
</evidence>
<sequence>MATRRRSDGMTWTALVVLLAVLAFLGWNIWTWNDARTPPDGASVRSATVDDVTDPSRPRPGTRNRNFLVVQFTLDDGEQGEALYEQRFAGGAGKGDTIDVYRDGDEWRTTSEQSPWGAIGSGAVAVLVLLMVVGWFRVRRRTADRPPPPPRETLRRDGPDGI</sequence>
<dbReference type="RefSeq" id="WP_236402648.1">
    <property type="nucleotide sequence ID" value="NZ_JAKJHZ010000007.1"/>
</dbReference>
<dbReference type="EMBL" id="JAKJHZ010000007">
    <property type="protein sequence ID" value="MCF6378597.1"/>
    <property type="molecule type" value="Genomic_DNA"/>
</dbReference>